<feature type="region of interest" description="Disordered" evidence="1">
    <location>
        <begin position="28"/>
        <end position="103"/>
    </location>
</feature>
<protein>
    <submittedName>
        <fullName evidence="2">Uncharacterized protein</fullName>
    </submittedName>
</protein>
<evidence type="ECO:0000313" key="2">
    <source>
        <dbReference type="EMBL" id="CRH06294.1"/>
    </source>
</evidence>
<feature type="compositionally biased region" description="Basic and acidic residues" evidence="1">
    <location>
        <begin position="74"/>
        <end position="83"/>
    </location>
</feature>
<proteinExistence type="predicted"/>
<gene>
    <name evidence="2" type="ORF">MAGMO_2126</name>
</gene>
<name>A0A1S7LJF2_MAGMO</name>
<evidence type="ECO:0000256" key="1">
    <source>
        <dbReference type="SAM" id="MobiDB-lite"/>
    </source>
</evidence>
<organism evidence="2">
    <name type="scientific">Magnetococcus massalia (strain MO-1)</name>
    <dbReference type="NCBI Taxonomy" id="451514"/>
    <lineage>
        <taxon>Bacteria</taxon>
        <taxon>Pseudomonadati</taxon>
        <taxon>Pseudomonadota</taxon>
        <taxon>Magnetococcia</taxon>
        <taxon>Magnetococcales</taxon>
        <taxon>Magnetococcaceae</taxon>
        <taxon>Magnetococcus</taxon>
    </lineage>
</organism>
<accession>A0A1S7LJF2</accession>
<reference evidence="2" key="1">
    <citation type="submission" date="2015-04" db="EMBL/GenBank/DDBJ databases">
        <authorList>
            <person name="Syromyatnikov M.Y."/>
            <person name="Popov V.N."/>
        </authorList>
    </citation>
    <scope>NUCLEOTIDE SEQUENCE</scope>
    <source>
        <strain evidence="2">MO-1</strain>
    </source>
</reference>
<dbReference type="EMBL" id="LO017727">
    <property type="protein sequence ID" value="CRH06294.1"/>
    <property type="molecule type" value="Genomic_DNA"/>
</dbReference>
<sequence length="167" mass="19076">MINPVQNVMVFGLLSAFQKEVMRDRERRDIVTEDGLNEEAHHVEGTTESNQSPQVRPRQQGATHRAANEEPIEAIERVVKQDEMEQEEDPNRAPSGKSTAQVTEETLELIRSQQIAEDVAAHARVYSSQEHRRQQLDRATNFLMQAMRETKPTLVEKPQDGDFDVNT</sequence>
<dbReference type="AlphaFoldDB" id="A0A1S7LJF2"/>